<dbReference type="InterPro" id="IPR027796">
    <property type="entry name" value="OTT_1508_deam-like"/>
</dbReference>
<dbReference type="PANTHER" id="PTHR42037">
    <property type="match status" value="1"/>
</dbReference>
<dbReference type="Pfam" id="PF14441">
    <property type="entry name" value="OTT_1508_deam"/>
    <property type="match status" value="1"/>
</dbReference>
<gene>
    <name evidence="2" type="ORF">QQX98_008430</name>
</gene>
<evidence type="ECO:0000256" key="1">
    <source>
        <dbReference type="SAM" id="MobiDB-lite"/>
    </source>
</evidence>
<dbReference type="Gene3D" id="3.50.50.60">
    <property type="entry name" value="FAD/NAD(P)-binding domain"/>
    <property type="match status" value="1"/>
</dbReference>
<name>A0ABR1GV00_9HYPO</name>
<evidence type="ECO:0000313" key="2">
    <source>
        <dbReference type="EMBL" id="KAK7409368.1"/>
    </source>
</evidence>
<accession>A0ABR1GV00</accession>
<dbReference type="Gene3D" id="3.30.9.10">
    <property type="entry name" value="D-Amino Acid Oxidase, subunit A, domain 2"/>
    <property type="match status" value="1"/>
</dbReference>
<evidence type="ECO:0000313" key="3">
    <source>
        <dbReference type="Proteomes" id="UP001498476"/>
    </source>
</evidence>
<comment type="caution">
    <text evidence="2">The sequence shown here is derived from an EMBL/GenBank/DDBJ whole genome shotgun (WGS) entry which is preliminary data.</text>
</comment>
<feature type="compositionally biased region" description="Polar residues" evidence="1">
    <location>
        <begin position="10"/>
        <end position="20"/>
    </location>
</feature>
<dbReference type="PANTHER" id="PTHR42037:SF1">
    <property type="match status" value="1"/>
</dbReference>
<reference evidence="2 3" key="1">
    <citation type="journal article" date="2025" name="Microbiol. Resour. Announc.">
        <title>Draft genome sequences for Neonectria magnoliae and Neonectria punicea, canker pathogens of Liriodendron tulipifera and Acer saccharum in West Virginia.</title>
        <authorList>
            <person name="Petronek H.M."/>
            <person name="Kasson M.T."/>
            <person name="Metheny A.M."/>
            <person name="Stauder C.M."/>
            <person name="Lovett B."/>
            <person name="Lynch S.C."/>
            <person name="Garnas J.R."/>
            <person name="Kasson L.R."/>
            <person name="Stajich J.E."/>
        </authorList>
    </citation>
    <scope>NUCLEOTIDE SEQUENCE [LARGE SCALE GENOMIC DNA]</scope>
    <source>
        <strain evidence="2 3">NRRL 64653</strain>
    </source>
</reference>
<dbReference type="InterPro" id="IPR036188">
    <property type="entry name" value="FAD/NAD-bd_sf"/>
</dbReference>
<dbReference type="EMBL" id="JAZAVJ010000153">
    <property type="protein sequence ID" value="KAK7409368.1"/>
    <property type="molecule type" value="Genomic_DNA"/>
</dbReference>
<organism evidence="2 3">
    <name type="scientific">Neonectria punicea</name>
    <dbReference type="NCBI Taxonomy" id="979145"/>
    <lineage>
        <taxon>Eukaryota</taxon>
        <taxon>Fungi</taxon>
        <taxon>Dikarya</taxon>
        <taxon>Ascomycota</taxon>
        <taxon>Pezizomycotina</taxon>
        <taxon>Sordariomycetes</taxon>
        <taxon>Hypocreomycetidae</taxon>
        <taxon>Hypocreales</taxon>
        <taxon>Nectriaceae</taxon>
        <taxon>Neonectria</taxon>
    </lineage>
</organism>
<dbReference type="Proteomes" id="UP001498476">
    <property type="component" value="Unassembled WGS sequence"/>
</dbReference>
<sequence length="592" mass="67082">MGYDHHQRQRQQGRYESTQPGKPDAPATFRGIYNSNAGWVESTNAMLVLKRECERLGVEFIAAAGRTAEDARACTVVYILPEFGDAEVESSKLCWDVETHDDHWIIDYHESAPGPLFIATGGSGYSFKNLTNVGKAHHVITVFGGLSCILLVAANEACKAKGPVSYSSGQTDPDSRLTDYEKFLCKLAQVCDIQKGGDTVTALTVLAGPQGPNYRFTSNNRKPGEFERLNPKPLKKYVLGRILEFNFPRLKLYLMSLASALQDCIEDCERWGRTPRRTPSKTDSATEQTIEKCANKGDVIQSRSWCELRHYLGRLQSYRRASEIISDAPMEWPGLFQNFTVDYLPSPGLGRVSLPRSLTSPAEVVRAAFSDLDPSEYDAYIADLQRYRPDEPVREQLSSFSFRSRIHCEVYLHSDLVQQNKTQPVDFWDNSMFIGTSKPTCCLCHYYFQDQNNSDFQLQAPHMNLYMKWQLPNVYEDDGVEAVNRREEVAERIIEQMKKDTLQILKHQFPRWKTNDSRTDSRTWTSAARGYSREDHYDMRLRTPESMEGYNKTPEMYTEVEGFQDWVDLGGSGEDGDGIEIGGAAVLTGVAR</sequence>
<feature type="region of interest" description="Disordered" evidence="1">
    <location>
        <begin position="1"/>
        <end position="27"/>
    </location>
</feature>
<keyword evidence="3" id="KW-1185">Reference proteome</keyword>
<protein>
    <submittedName>
        <fullName evidence="2">Uncharacterized protein</fullName>
    </submittedName>
</protein>
<proteinExistence type="predicted"/>